<name>A0A6V7P6D6_ANACO</name>
<protein>
    <submittedName>
        <fullName evidence="1">Uncharacterized protein</fullName>
    </submittedName>
</protein>
<gene>
    <name evidence="1" type="ORF">CB5_LOCUS9437</name>
</gene>
<reference evidence="1" key="1">
    <citation type="submission" date="2020-07" db="EMBL/GenBank/DDBJ databases">
        <authorList>
            <person name="Lin J."/>
        </authorList>
    </citation>
    <scope>NUCLEOTIDE SEQUENCE</scope>
</reference>
<dbReference type="PANTHER" id="PTHR38542">
    <property type="entry name" value="OS04G0450500 PROTEIN"/>
    <property type="match status" value="1"/>
</dbReference>
<dbReference type="PANTHER" id="PTHR38542:SF2">
    <property type="entry name" value="REPLICATION FACTOR A C-TERMINAL DOMAIN-CONTAINING PROTEIN"/>
    <property type="match status" value="1"/>
</dbReference>
<dbReference type="EMBL" id="LR862145">
    <property type="protein sequence ID" value="CAD1826226.1"/>
    <property type="molecule type" value="Genomic_DNA"/>
</dbReference>
<dbReference type="AlphaFoldDB" id="A0A6V7P6D6"/>
<proteinExistence type="predicted"/>
<organism evidence="1">
    <name type="scientific">Ananas comosus var. bracteatus</name>
    <name type="common">red pineapple</name>
    <dbReference type="NCBI Taxonomy" id="296719"/>
    <lineage>
        <taxon>Eukaryota</taxon>
        <taxon>Viridiplantae</taxon>
        <taxon>Streptophyta</taxon>
        <taxon>Embryophyta</taxon>
        <taxon>Tracheophyta</taxon>
        <taxon>Spermatophyta</taxon>
        <taxon>Magnoliopsida</taxon>
        <taxon>Liliopsida</taxon>
        <taxon>Poales</taxon>
        <taxon>Bromeliaceae</taxon>
        <taxon>Bromelioideae</taxon>
        <taxon>Ananas</taxon>
    </lineage>
</organism>
<accession>A0A6V7P6D6</accession>
<sequence length="411" mass="46192">MSAVGWYGPLIDLSSAEAHLDDGGGGGGFVQLLVFVRHSQPILVPLFVLVRVLETEWFECGGLLKTMIQVADDTRSSFFVSVWSKHMGSMIVAGDIILLQNVKIVRFRNLSEAKTVQISTLQVVAHRDRLIACKGSDDLIRNVKLGEASREKLQRVIEWVLHTESALQHVGQKKLKNWTTVDEKKSKNCSSISELLCLSSACNANICACVGDIFMTFAWNPGEKEQQFACKRLQMNNKIVEDLITSGCKLCGFPVDTRYPLYCQSSSKYLHDVRQIYRPFMLYVWDQTGQVPLLVRNKAAEILFANVTAEDVFKCFFEDTKQSSLLGETLEPGLSKGVELVDAKQKQSMEGSVTRKKHNFYLIWRILIKVLLRQGKNSPFRFTVSVDSEKGVENGRFELVSVVMSHGLIQT</sequence>
<evidence type="ECO:0000313" key="1">
    <source>
        <dbReference type="EMBL" id="CAD1826226.1"/>
    </source>
</evidence>